<accession>A0AA51X8L0</accession>
<dbReference type="CDD" id="cd00118">
    <property type="entry name" value="LysM"/>
    <property type="match status" value="1"/>
</dbReference>
<dbReference type="InterPro" id="IPR011990">
    <property type="entry name" value="TPR-like_helical_dom_sf"/>
</dbReference>
<dbReference type="RefSeq" id="WP_309204290.1">
    <property type="nucleotide sequence ID" value="NZ_CP133548.1"/>
</dbReference>
<dbReference type="Pfam" id="PF01476">
    <property type="entry name" value="LysM"/>
    <property type="match status" value="1"/>
</dbReference>
<keyword evidence="3" id="KW-1185">Reference proteome</keyword>
<dbReference type="Proteomes" id="UP001239782">
    <property type="component" value="Chromosome"/>
</dbReference>
<dbReference type="PROSITE" id="PS51257">
    <property type="entry name" value="PROKAR_LIPOPROTEIN"/>
    <property type="match status" value="1"/>
</dbReference>
<proteinExistence type="predicted"/>
<dbReference type="InterPro" id="IPR036779">
    <property type="entry name" value="LysM_dom_sf"/>
</dbReference>
<dbReference type="PROSITE" id="PS51782">
    <property type="entry name" value="LYSM"/>
    <property type="match status" value="1"/>
</dbReference>
<dbReference type="InterPro" id="IPR018392">
    <property type="entry name" value="LysM"/>
</dbReference>
<organism evidence="2 3">
    <name type="scientific">Pleionea litopenaei</name>
    <dbReference type="NCBI Taxonomy" id="3070815"/>
    <lineage>
        <taxon>Bacteria</taxon>
        <taxon>Pseudomonadati</taxon>
        <taxon>Pseudomonadota</taxon>
        <taxon>Gammaproteobacteria</taxon>
        <taxon>Oceanospirillales</taxon>
        <taxon>Pleioneaceae</taxon>
        <taxon>Pleionea</taxon>
    </lineage>
</organism>
<protein>
    <submittedName>
        <fullName evidence="2">LysM peptidoglycan-binding domain-containing protein</fullName>
    </submittedName>
</protein>
<sequence>MRKLTLLTLAVTVFLSGCQSLINQQPPAPVSSAGTSEQALKQVNSAIRLLEQGRENDAEQLLMNVLQDHPNHATAKLLIAQIKVPPAKRYGNDAFTYTVKRGDTFGLLAKRYLGHSLEFYGLAKYNKITKPENLRVGQKLRIPKLKKQLASGDTSFKEIASLSQSNPLKALEDLVNTPMTSANRAAYRDTLNQVLSNLKSNANDTNTEGYVEYLDRLLESNRVTDATSIRRIKNSFQSLKYQHSMHQARNAYYTSNDRQKAYQYIAMATKLPSNVQSDNDTAFISSVSEDLHGEAFVQFRQQNLKKAITIWEQVLEINPTHEAALTYKARAEKLLEQLNNIK</sequence>
<evidence type="ECO:0000313" key="2">
    <source>
        <dbReference type="EMBL" id="WMS89049.1"/>
    </source>
</evidence>
<dbReference type="AlphaFoldDB" id="A0AA51X8L0"/>
<dbReference type="SMART" id="SM00257">
    <property type="entry name" value="LysM"/>
    <property type="match status" value="1"/>
</dbReference>
<dbReference type="Gene3D" id="1.25.40.10">
    <property type="entry name" value="Tetratricopeptide repeat domain"/>
    <property type="match status" value="1"/>
</dbReference>
<evidence type="ECO:0000313" key="3">
    <source>
        <dbReference type="Proteomes" id="UP001239782"/>
    </source>
</evidence>
<reference evidence="2 3" key="1">
    <citation type="submission" date="2023-08" db="EMBL/GenBank/DDBJ databases">
        <title>Pleionea litopenaei sp. nov., isolated from stomach of juvenile Litopenaeus vannamei.</title>
        <authorList>
            <person name="Rho A.M."/>
            <person name="Hwang C.Y."/>
        </authorList>
    </citation>
    <scope>NUCLEOTIDE SEQUENCE [LARGE SCALE GENOMIC DNA]</scope>
    <source>
        <strain evidence="2 3">HL-JVS1</strain>
    </source>
</reference>
<evidence type="ECO:0000259" key="1">
    <source>
        <dbReference type="PROSITE" id="PS51782"/>
    </source>
</evidence>
<dbReference type="KEGG" id="plei:Q9312_09065"/>
<feature type="domain" description="LysM" evidence="1">
    <location>
        <begin position="95"/>
        <end position="142"/>
    </location>
</feature>
<dbReference type="EMBL" id="CP133548">
    <property type="protein sequence ID" value="WMS89049.1"/>
    <property type="molecule type" value="Genomic_DNA"/>
</dbReference>
<dbReference type="Gene3D" id="3.10.350.10">
    <property type="entry name" value="LysM domain"/>
    <property type="match status" value="1"/>
</dbReference>
<gene>
    <name evidence="2" type="ORF">Q9312_09065</name>
</gene>
<name>A0AA51X8L0_9GAMM</name>
<dbReference type="SUPFAM" id="SSF54106">
    <property type="entry name" value="LysM domain"/>
    <property type="match status" value="1"/>
</dbReference>
<dbReference type="SUPFAM" id="SSF48452">
    <property type="entry name" value="TPR-like"/>
    <property type="match status" value="1"/>
</dbReference>